<sequence length="227" mass="23450">MNGLRNGLCIVVFAKAPLPGEVKTRLIPVLGARAAAALARRMLHETLAQAVAADCARVELCASPAPGSAAWAGVEIAPAVGWTEQGEGDLGARMARAAQRVLAAGDAVVLIGTDCPALDAGVLRQAAAALRSSDAVMVPSADGGYALLGLRRFHPSLFEGIVWSTPSVAAVTRARLAALGWATQLLAPLHDIDEAADLCWLPAAWGDFSARGTRSPGIDEDKEASER</sequence>
<dbReference type="PANTHER" id="PTHR36529:SF1">
    <property type="entry name" value="GLYCOSYLTRANSFERASE"/>
    <property type="match status" value="1"/>
</dbReference>
<dbReference type="PANTHER" id="PTHR36529">
    <property type="entry name" value="SLL1095 PROTEIN"/>
    <property type="match status" value="1"/>
</dbReference>
<dbReference type="Gene3D" id="3.90.550.10">
    <property type="entry name" value="Spore Coat Polysaccharide Biosynthesis Protein SpsA, Chain A"/>
    <property type="match status" value="1"/>
</dbReference>
<comment type="caution">
    <text evidence="1">The sequence shown here is derived from an EMBL/GenBank/DDBJ whole genome shotgun (WGS) entry which is preliminary data.</text>
</comment>
<dbReference type="OrthoDB" id="9798250at2"/>
<dbReference type="RefSeq" id="WP_021249168.1">
    <property type="nucleotide sequence ID" value="NZ_ATJV01000050.1"/>
</dbReference>
<dbReference type="InterPro" id="IPR018641">
    <property type="entry name" value="Trfase_1_rSAM/seldom-assoc"/>
</dbReference>
<dbReference type="SUPFAM" id="SSF53448">
    <property type="entry name" value="Nucleotide-diphospho-sugar transferases"/>
    <property type="match status" value="1"/>
</dbReference>
<dbReference type="Proteomes" id="UP000015455">
    <property type="component" value="Unassembled WGS sequence"/>
</dbReference>
<evidence type="ECO:0008006" key="3">
    <source>
        <dbReference type="Google" id="ProtNLM"/>
    </source>
</evidence>
<dbReference type="PATRIC" id="fig|1348657.5.peg.1745"/>
<evidence type="ECO:0000313" key="1">
    <source>
        <dbReference type="EMBL" id="EPZ15786.1"/>
    </source>
</evidence>
<organism evidence="1 2">
    <name type="scientific">Thauera terpenica 58Eu</name>
    <dbReference type="NCBI Taxonomy" id="1348657"/>
    <lineage>
        <taxon>Bacteria</taxon>
        <taxon>Pseudomonadati</taxon>
        <taxon>Pseudomonadota</taxon>
        <taxon>Betaproteobacteria</taxon>
        <taxon>Rhodocyclales</taxon>
        <taxon>Zoogloeaceae</taxon>
        <taxon>Thauera</taxon>
    </lineage>
</organism>
<dbReference type="AlphaFoldDB" id="S9ZME7"/>
<dbReference type="Pfam" id="PF09837">
    <property type="entry name" value="DUF2064"/>
    <property type="match status" value="1"/>
</dbReference>
<dbReference type="eggNOG" id="COG3222">
    <property type="taxonomic scope" value="Bacteria"/>
</dbReference>
<protein>
    <recommendedName>
        <fullName evidence="3">Glycosyltransferase</fullName>
    </recommendedName>
</protein>
<evidence type="ECO:0000313" key="2">
    <source>
        <dbReference type="Proteomes" id="UP000015455"/>
    </source>
</evidence>
<dbReference type="NCBIfam" id="TIGR04282">
    <property type="entry name" value="glyco_like_cofC"/>
    <property type="match status" value="1"/>
</dbReference>
<dbReference type="STRING" id="1348657.M622_14315"/>
<name>S9ZME7_9RHOO</name>
<dbReference type="EMBL" id="ATJV01000050">
    <property type="protein sequence ID" value="EPZ15786.1"/>
    <property type="molecule type" value="Genomic_DNA"/>
</dbReference>
<accession>S9ZME7</accession>
<dbReference type="InterPro" id="IPR029044">
    <property type="entry name" value="Nucleotide-diphossugar_trans"/>
</dbReference>
<gene>
    <name evidence="1" type="ORF">M622_14315</name>
</gene>
<reference evidence="1 2" key="1">
    <citation type="submission" date="2013-06" db="EMBL/GenBank/DDBJ databases">
        <title>Draft genome sequence of Thauera terpenica.</title>
        <authorList>
            <person name="Liu B."/>
            <person name="Frostegard A.H."/>
            <person name="Shapleigh J.P."/>
        </authorList>
    </citation>
    <scope>NUCLEOTIDE SEQUENCE [LARGE SCALE GENOMIC DNA]</scope>
    <source>
        <strain evidence="1 2">58Eu</strain>
    </source>
</reference>
<keyword evidence="2" id="KW-1185">Reference proteome</keyword>
<proteinExistence type="predicted"/>